<protein>
    <recommendedName>
        <fullName evidence="4">Tetratricopeptide repeat protein</fullName>
    </recommendedName>
</protein>
<name>C3J8A1_POREA</name>
<sequence>MTAQELRTYLNAPNTLNKETLPELRQLVEAYPYAQTFIFLYLYNLALLEDLRYFSELKKWAISLPSRSRLYALVEKRYIPQSSVVTDSDKGDFSSIDRFLEEIGSSHSGDTLASLGEGVGTGGDYFDALERGIIAPTAENYEEREKVLPKSQASSLPTQEEVEEEDRGPLFTETLAKIYIQQQRYDRALDILRAIMTKNPEKNAYFADQIRFLERLQEISNRE</sequence>
<dbReference type="EMBL" id="ACNN01000005">
    <property type="protein sequence ID" value="EEN83776.1"/>
    <property type="molecule type" value="Genomic_DNA"/>
</dbReference>
<dbReference type="eggNOG" id="ENOG502Z7TA">
    <property type="taxonomic scope" value="Bacteria"/>
</dbReference>
<keyword evidence="3" id="KW-1185">Reference proteome</keyword>
<evidence type="ECO:0000313" key="2">
    <source>
        <dbReference type="EMBL" id="EEN83776.1"/>
    </source>
</evidence>
<gene>
    <name evidence="2" type="ORF">POREN0001_1345</name>
</gene>
<evidence type="ECO:0000256" key="1">
    <source>
        <dbReference type="SAM" id="MobiDB-lite"/>
    </source>
</evidence>
<dbReference type="Proteomes" id="UP000004295">
    <property type="component" value="Unassembled WGS sequence"/>
</dbReference>
<reference evidence="2 3" key="1">
    <citation type="submission" date="2009-04" db="EMBL/GenBank/DDBJ databases">
        <authorList>
            <person name="Sebastian Y."/>
            <person name="Madupu R."/>
            <person name="Durkin A.S."/>
            <person name="Torralba M."/>
            <person name="Methe B."/>
            <person name="Sutton G.G."/>
            <person name="Strausberg R.L."/>
            <person name="Nelson K.E."/>
        </authorList>
    </citation>
    <scope>NUCLEOTIDE SEQUENCE [LARGE SCALE GENOMIC DNA]</scope>
    <source>
        <strain evidence="3">ATCC 35406 / BCRC 14492 / JCM 8526 / NCTC 13058 / HG 370</strain>
    </source>
</reference>
<dbReference type="GeneID" id="93365646"/>
<evidence type="ECO:0000313" key="3">
    <source>
        <dbReference type="Proteomes" id="UP000004295"/>
    </source>
</evidence>
<organism evidence="2 3">
    <name type="scientific">Porphyromonas endodontalis (strain ATCC 35406 / DSM 24491 / JCM 8526 / CCUG 16442 / BCRC 14492 / NCTC 13058 / HG 370)</name>
    <name type="common">Bacteroides endodontalis</name>
    <dbReference type="NCBI Taxonomy" id="553175"/>
    <lineage>
        <taxon>Bacteria</taxon>
        <taxon>Pseudomonadati</taxon>
        <taxon>Bacteroidota</taxon>
        <taxon>Bacteroidia</taxon>
        <taxon>Bacteroidales</taxon>
        <taxon>Porphyromonadaceae</taxon>
        <taxon>Porphyromonas</taxon>
    </lineage>
</organism>
<proteinExistence type="predicted"/>
<feature type="region of interest" description="Disordered" evidence="1">
    <location>
        <begin position="145"/>
        <end position="167"/>
    </location>
</feature>
<dbReference type="STRING" id="553175.POREN0001_1345"/>
<comment type="caution">
    <text evidence="2">The sequence shown here is derived from an EMBL/GenBank/DDBJ whole genome shotgun (WGS) entry which is preliminary data.</text>
</comment>
<dbReference type="RefSeq" id="WP_004332264.1">
    <property type="nucleotide sequence ID" value="NZ_ACNN01000005.1"/>
</dbReference>
<dbReference type="AlphaFoldDB" id="C3J8A1"/>
<evidence type="ECO:0008006" key="4">
    <source>
        <dbReference type="Google" id="ProtNLM"/>
    </source>
</evidence>
<accession>C3J8A1</accession>